<evidence type="ECO:0000259" key="8">
    <source>
        <dbReference type="PROSITE" id="PS50850"/>
    </source>
</evidence>
<feature type="transmembrane region" description="Helical" evidence="7">
    <location>
        <begin position="268"/>
        <end position="287"/>
    </location>
</feature>
<evidence type="ECO:0000256" key="7">
    <source>
        <dbReference type="SAM" id="Phobius"/>
    </source>
</evidence>
<evidence type="ECO:0000313" key="10">
    <source>
        <dbReference type="Proteomes" id="UP001501000"/>
    </source>
</evidence>
<feature type="transmembrane region" description="Helical" evidence="7">
    <location>
        <begin position="293"/>
        <end position="312"/>
    </location>
</feature>
<name>A0ABP7M153_9ACTN</name>
<dbReference type="CDD" id="cd17324">
    <property type="entry name" value="MFS_NepI_like"/>
    <property type="match status" value="1"/>
</dbReference>
<organism evidence="9 10">
    <name type="scientific">Streptomyces gulbargensis</name>
    <dbReference type="NCBI Taxonomy" id="364901"/>
    <lineage>
        <taxon>Bacteria</taxon>
        <taxon>Bacillati</taxon>
        <taxon>Actinomycetota</taxon>
        <taxon>Actinomycetes</taxon>
        <taxon>Kitasatosporales</taxon>
        <taxon>Streptomycetaceae</taxon>
        <taxon>Streptomyces</taxon>
    </lineage>
</organism>
<evidence type="ECO:0000256" key="6">
    <source>
        <dbReference type="SAM" id="MobiDB-lite"/>
    </source>
</evidence>
<accession>A0ABP7M153</accession>
<keyword evidence="5 7" id="KW-0472">Membrane</keyword>
<comment type="caution">
    <text evidence="9">The sequence shown here is derived from an EMBL/GenBank/DDBJ whole genome shotgun (WGS) entry which is preliminary data.</text>
</comment>
<feature type="transmembrane region" description="Helical" evidence="7">
    <location>
        <begin position="241"/>
        <end position="261"/>
    </location>
</feature>
<feature type="compositionally biased region" description="Low complexity" evidence="6">
    <location>
        <begin position="386"/>
        <end position="400"/>
    </location>
</feature>
<dbReference type="InterPro" id="IPR020846">
    <property type="entry name" value="MFS_dom"/>
</dbReference>
<evidence type="ECO:0000256" key="2">
    <source>
        <dbReference type="ARBA" id="ARBA00022475"/>
    </source>
</evidence>
<keyword evidence="4 7" id="KW-1133">Transmembrane helix</keyword>
<dbReference type="Proteomes" id="UP001501000">
    <property type="component" value="Unassembled WGS sequence"/>
</dbReference>
<feature type="transmembrane region" description="Helical" evidence="7">
    <location>
        <begin position="70"/>
        <end position="93"/>
    </location>
</feature>
<keyword evidence="2" id="KW-1003">Cell membrane</keyword>
<keyword evidence="10" id="KW-1185">Reference proteome</keyword>
<dbReference type="RefSeq" id="WP_345281130.1">
    <property type="nucleotide sequence ID" value="NZ_BAABAJ010000005.1"/>
</dbReference>
<feature type="transmembrane region" description="Helical" evidence="7">
    <location>
        <begin position="202"/>
        <end position="221"/>
    </location>
</feature>
<dbReference type="PANTHER" id="PTHR43124">
    <property type="entry name" value="PURINE EFFLUX PUMP PBUE"/>
    <property type="match status" value="1"/>
</dbReference>
<keyword evidence="3 7" id="KW-0812">Transmembrane</keyword>
<feature type="transmembrane region" description="Helical" evidence="7">
    <location>
        <begin position="131"/>
        <end position="152"/>
    </location>
</feature>
<feature type="transmembrane region" description="Helical" evidence="7">
    <location>
        <begin position="158"/>
        <end position="181"/>
    </location>
</feature>
<dbReference type="PROSITE" id="PS50850">
    <property type="entry name" value="MFS"/>
    <property type="match status" value="1"/>
</dbReference>
<dbReference type="PANTHER" id="PTHR43124:SF8">
    <property type="entry name" value="INNER MEMBRANE TRANSPORT PROTEIN YDHP"/>
    <property type="match status" value="1"/>
</dbReference>
<reference evidence="10" key="1">
    <citation type="journal article" date="2019" name="Int. J. Syst. Evol. Microbiol.">
        <title>The Global Catalogue of Microorganisms (GCM) 10K type strain sequencing project: providing services to taxonomists for standard genome sequencing and annotation.</title>
        <authorList>
            <consortium name="The Broad Institute Genomics Platform"/>
            <consortium name="The Broad Institute Genome Sequencing Center for Infectious Disease"/>
            <person name="Wu L."/>
            <person name="Ma J."/>
        </authorList>
    </citation>
    <scope>NUCLEOTIDE SEQUENCE [LARGE SCALE GENOMIC DNA]</scope>
    <source>
        <strain evidence="10">JCM 16956</strain>
    </source>
</reference>
<evidence type="ECO:0000256" key="5">
    <source>
        <dbReference type="ARBA" id="ARBA00023136"/>
    </source>
</evidence>
<feature type="domain" description="Major facilitator superfamily (MFS) profile" evidence="8">
    <location>
        <begin position="4"/>
        <end position="379"/>
    </location>
</feature>
<feature type="transmembrane region" description="Helical" evidence="7">
    <location>
        <begin position="355"/>
        <end position="372"/>
    </location>
</feature>
<gene>
    <name evidence="9" type="ORF">GCM10022244_21980</name>
</gene>
<protein>
    <submittedName>
        <fullName evidence="9">MFS transporter</fullName>
    </submittedName>
</protein>
<evidence type="ECO:0000256" key="3">
    <source>
        <dbReference type="ARBA" id="ARBA00022692"/>
    </source>
</evidence>
<feature type="region of interest" description="Disordered" evidence="6">
    <location>
        <begin position="381"/>
        <end position="408"/>
    </location>
</feature>
<feature type="transmembrane region" description="Helical" evidence="7">
    <location>
        <begin position="42"/>
        <end position="63"/>
    </location>
</feature>
<feature type="transmembrane region" description="Helical" evidence="7">
    <location>
        <begin position="324"/>
        <end position="349"/>
    </location>
</feature>
<evidence type="ECO:0000256" key="4">
    <source>
        <dbReference type="ARBA" id="ARBA00022989"/>
    </source>
</evidence>
<evidence type="ECO:0000313" key="9">
    <source>
        <dbReference type="EMBL" id="GAA3911529.1"/>
    </source>
</evidence>
<dbReference type="InterPro" id="IPR011701">
    <property type="entry name" value="MFS"/>
</dbReference>
<proteinExistence type="predicted"/>
<dbReference type="Gene3D" id="1.20.1250.20">
    <property type="entry name" value="MFS general substrate transporter like domains"/>
    <property type="match status" value="1"/>
</dbReference>
<sequence length="408" mass="41679">MPRAVYVLALGIFAMVTSEFAVAGLMPPMAEGLGVTIPQIGYLITAFAVAMAVGGPFLTVAVMKLRPKPALLVLFAVFLAGNALAATATGYGAMLTARVITGVVSQAFFGVAISVCSALTREEIRGRAIAVVMNGLMLGTLLGLPMATFVGGRLGWRAAFWAITALALIAALVTAAGVPRLDRPAGTTGTVREEIRVFGKPRLWLVLSTSTFIIGATFAAFSYFTPILTEVGGFDADTVPLLLIAYGAATVVGNTVVGRLADRHTVGVQAAGLGLNVLFLAAFALFADVGAAAVALMVGIGLVGVTMNPAMALRVQRTGNSGPLVNTVHSSFITLGVILGSFLGGVFLAHFGLRAPLWLGAALAALGLLTLLPEAGRRRGRRETARPAVPDAAADAPVPVGVTGSGEA</sequence>
<dbReference type="EMBL" id="BAABAJ010000005">
    <property type="protein sequence ID" value="GAA3911529.1"/>
    <property type="molecule type" value="Genomic_DNA"/>
</dbReference>
<feature type="transmembrane region" description="Helical" evidence="7">
    <location>
        <begin position="99"/>
        <end position="119"/>
    </location>
</feature>
<dbReference type="InterPro" id="IPR050189">
    <property type="entry name" value="MFS_Efflux_Transporters"/>
</dbReference>
<dbReference type="InterPro" id="IPR036259">
    <property type="entry name" value="MFS_trans_sf"/>
</dbReference>
<comment type="subcellular location">
    <subcellularLocation>
        <location evidence="1">Cell membrane</location>
        <topology evidence="1">Multi-pass membrane protein</topology>
    </subcellularLocation>
</comment>
<dbReference type="SUPFAM" id="SSF103473">
    <property type="entry name" value="MFS general substrate transporter"/>
    <property type="match status" value="1"/>
</dbReference>
<evidence type="ECO:0000256" key="1">
    <source>
        <dbReference type="ARBA" id="ARBA00004651"/>
    </source>
</evidence>
<dbReference type="Pfam" id="PF07690">
    <property type="entry name" value="MFS_1"/>
    <property type="match status" value="1"/>
</dbReference>